<name>A0ACC0YAM7_9ROSI</name>
<gene>
    <name evidence="1" type="ORF">Pint_26456</name>
</gene>
<keyword evidence="2" id="KW-1185">Reference proteome</keyword>
<protein>
    <submittedName>
        <fullName evidence="1">Uncharacterized protein</fullName>
    </submittedName>
</protein>
<dbReference type="Proteomes" id="UP001163603">
    <property type="component" value="Chromosome 7"/>
</dbReference>
<accession>A0ACC0YAM7</accession>
<sequence>MKTEESAEVVIVKGRDALPSHYLFKIKSFSLLKASIEIYKTSQFEAGGFKWTLHIYPNGDFSKNWGNHISVYLELMETSSLPAGWEVKVIFNFLIYNQLEDKYDSFQDGRVGRYHAMKTKWGITKCIDLKSFHDPLKGYLIDDTCVFGAEVFVVKCVSKGECLSMIKKPATCYHLWKINKFSNLLKESYESIPFGDCNWKILFYPNGIAEVEGNNISIFISLPKSFIPDGTTKLFVKFILRVKNQIGGRHIEFTCKKLFAAPTLSWGCSQFLSLHELKDPKQGFLVDDTCIIEAEVTVLGLIGAE</sequence>
<reference evidence="2" key="1">
    <citation type="journal article" date="2023" name="G3 (Bethesda)">
        <title>Genome assembly and association tests identify interacting loci associated with vigor, precocity, and sex in interspecific pistachio rootstocks.</title>
        <authorList>
            <person name="Palmer W."/>
            <person name="Jacygrad E."/>
            <person name="Sagayaradj S."/>
            <person name="Cavanaugh K."/>
            <person name="Han R."/>
            <person name="Bertier L."/>
            <person name="Beede B."/>
            <person name="Kafkas S."/>
            <person name="Golino D."/>
            <person name="Preece J."/>
            <person name="Michelmore R."/>
        </authorList>
    </citation>
    <scope>NUCLEOTIDE SEQUENCE [LARGE SCALE GENOMIC DNA]</scope>
</reference>
<comment type="caution">
    <text evidence="1">The sequence shown here is derived from an EMBL/GenBank/DDBJ whole genome shotgun (WGS) entry which is preliminary data.</text>
</comment>
<evidence type="ECO:0000313" key="1">
    <source>
        <dbReference type="EMBL" id="KAJ0034145.1"/>
    </source>
</evidence>
<dbReference type="EMBL" id="CM047742">
    <property type="protein sequence ID" value="KAJ0034145.1"/>
    <property type="molecule type" value="Genomic_DNA"/>
</dbReference>
<evidence type="ECO:0000313" key="2">
    <source>
        <dbReference type="Proteomes" id="UP001163603"/>
    </source>
</evidence>
<organism evidence="1 2">
    <name type="scientific">Pistacia integerrima</name>
    <dbReference type="NCBI Taxonomy" id="434235"/>
    <lineage>
        <taxon>Eukaryota</taxon>
        <taxon>Viridiplantae</taxon>
        <taxon>Streptophyta</taxon>
        <taxon>Embryophyta</taxon>
        <taxon>Tracheophyta</taxon>
        <taxon>Spermatophyta</taxon>
        <taxon>Magnoliopsida</taxon>
        <taxon>eudicotyledons</taxon>
        <taxon>Gunneridae</taxon>
        <taxon>Pentapetalae</taxon>
        <taxon>rosids</taxon>
        <taxon>malvids</taxon>
        <taxon>Sapindales</taxon>
        <taxon>Anacardiaceae</taxon>
        <taxon>Pistacia</taxon>
    </lineage>
</organism>
<proteinExistence type="predicted"/>